<evidence type="ECO:0000256" key="6">
    <source>
        <dbReference type="ARBA" id="ARBA00024916"/>
    </source>
</evidence>
<evidence type="ECO:0000313" key="13">
    <source>
        <dbReference type="Proteomes" id="UP000199149"/>
    </source>
</evidence>
<dbReference type="PANTHER" id="PTHR30437">
    <property type="entry name" value="TRANSCRIPTION ELONGATION FACTOR GREA"/>
    <property type="match status" value="1"/>
</dbReference>
<dbReference type="InterPro" id="IPR036953">
    <property type="entry name" value="GreA/GreB_C_sf"/>
</dbReference>
<comment type="similarity">
    <text evidence="1 8 9">Belongs to the GreA/GreB family.</text>
</comment>
<dbReference type="FunFam" id="1.10.287.180:FF:000001">
    <property type="entry name" value="Transcription elongation factor GreA"/>
    <property type="match status" value="1"/>
</dbReference>
<feature type="domain" description="Transcription elongation factor GreA/GreB N-terminal" evidence="11">
    <location>
        <begin position="6"/>
        <end position="75"/>
    </location>
</feature>
<accession>A0A1I4Z7V0</accession>
<evidence type="ECO:0000256" key="8">
    <source>
        <dbReference type="HAMAP-Rule" id="MF_00105"/>
    </source>
</evidence>
<dbReference type="GO" id="GO:0006354">
    <property type="term" value="P:DNA-templated transcription elongation"/>
    <property type="evidence" value="ECO:0007669"/>
    <property type="project" value="TreeGrafter"/>
</dbReference>
<evidence type="ECO:0000313" key="12">
    <source>
        <dbReference type="EMBL" id="SFN46039.1"/>
    </source>
</evidence>
<dbReference type="InterPro" id="IPR036805">
    <property type="entry name" value="Tscrpt_elong_fac_GreA/B_N_sf"/>
</dbReference>
<dbReference type="EMBL" id="FOUZ01000012">
    <property type="protein sequence ID" value="SFN46039.1"/>
    <property type="molecule type" value="Genomic_DNA"/>
</dbReference>
<dbReference type="InterPro" id="IPR028624">
    <property type="entry name" value="Tscrpt_elong_fac_GreA/B"/>
</dbReference>
<feature type="domain" description="Transcription elongation factor GreA/GreB C-terminal" evidence="10">
    <location>
        <begin position="83"/>
        <end position="157"/>
    </location>
</feature>
<dbReference type="NCBIfam" id="NF001261">
    <property type="entry name" value="PRK00226.1-2"/>
    <property type="match status" value="1"/>
</dbReference>
<sequence>MANIQYVTKEGLEKLREDLHQLESLERPKISQQIADARDKGDLSENAEYDAAKEAQGMLEMQIAKLKEVVAYARVIDESKLDSSRVSILSRVKIKNTANGQELVYTLVPESEADLAKMRISVNTPIAKGLLGKSVNEIAEITLPNGMTLNFEILEISLD</sequence>
<dbReference type="AlphaFoldDB" id="A0A1I4Z7V0"/>
<evidence type="ECO:0000259" key="10">
    <source>
        <dbReference type="Pfam" id="PF01272"/>
    </source>
</evidence>
<dbReference type="InterPro" id="IPR006359">
    <property type="entry name" value="Tscrpt_elong_fac_GreA"/>
</dbReference>
<keyword evidence="4 8" id="KW-0238">DNA-binding</keyword>
<comment type="function">
    <text evidence="6 8 9">Necessary for efficient RNA polymerase transcription elongation past template-encoded arresting sites. The arresting sites in DNA have the property of trapping a certain fraction of elongating RNA polymerases that pass through, resulting in locked ternary complexes. Cleavage of the nascent transcript by cleavage factors such as GreA or GreB allows the resumption of elongation from the new 3'terminus. GreA releases sequences of 2 to 3 nucleotides.</text>
</comment>
<dbReference type="GO" id="GO:0003677">
    <property type="term" value="F:DNA binding"/>
    <property type="evidence" value="ECO:0007669"/>
    <property type="project" value="UniProtKB-UniRule"/>
</dbReference>
<dbReference type="GO" id="GO:0070063">
    <property type="term" value="F:RNA polymerase binding"/>
    <property type="evidence" value="ECO:0007669"/>
    <property type="project" value="InterPro"/>
</dbReference>
<dbReference type="NCBIfam" id="NF001263">
    <property type="entry name" value="PRK00226.1-4"/>
    <property type="match status" value="1"/>
</dbReference>
<name>A0A1I4Z7V0_9FLAO</name>
<evidence type="ECO:0000256" key="1">
    <source>
        <dbReference type="ARBA" id="ARBA00008213"/>
    </source>
</evidence>
<dbReference type="SUPFAM" id="SSF54534">
    <property type="entry name" value="FKBP-like"/>
    <property type="match status" value="1"/>
</dbReference>
<evidence type="ECO:0000256" key="5">
    <source>
        <dbReference type="ARBA" id="ARBA00023163"/>
    </source>
</evidence>
<dbReference type="Gene3D" id="3.10.50.30">
    <property type="entry name" value="Transcription elongation factor, GreA/GreB, C-terminal domain"/>
    <property type="match status" value="1"/>
</dbReference>
<keyword evidence="13" id="KW-1185">Reference proteome</keyword>
<proteinExistence type="inferred from homology"/>
<dbReference type="STRING" id="684065.SAMN05421738_112139"/>
<evidence type="ECO:0000256" key="9">
    <source>
        <dbReference type="RuleBase" id="RU000556"/>
    </source>
</evidence>
<gene>
    <name evidence="8" type="primary">greA</name>
    <name evidence="12" type="ORF">SAMN05421738_112139</name>
</gene>
<dbReference type="GO" id="GO:0003746">
    <property type="term" value="F:translation elongation factor activity"/>
    <property type="evidence" value="ECO:0007669"/>
    <property type="project" value="UniProtKB-KW"/>
</dbReference>
<evidence type="ECO:0000256" key="3">
    <source>
        <dbReference type="ARBA" id="ARBA00023015"/>
    </source>
</evidence>
<reference evidence="13" key="1">
    <citation type="submission" date="2016-10" db="EMBL/GenBank/DDBJ databases">
        <authorList>
            <person name="Varghese N."/>
            <person name="Submissions S."/>
        </authorList>
    </citation>
    <scope>NUCLEOTIDE SEQUENCE [LARGE SCALE GENOMIC DNA]</scope>
    <source>
        <strain evidence="13">XJ109</strain>
    </source>
</reference>
<keyword evidence="5 8" id="KW-0804">Transcription</keyword>
<dbReference type="OrthoDB" id="9808774at2"/>
<dbReference type="Pfam" id="PF01272">
    <property type="entry name" value="GreA_GreB"/>
    <property type="match status" value="1"/>
</dbReference>
<evidence type="ECO:0000256" key="2">
    <source>
        <dbReference type="ARBA" id="ARBA00013729"/>
    </source>
</evidence>
<dbReference type="InterPro" id="IPR023459">
    <property type="entry name" value="Tscrpt_elong_fac_GreA/B_fam"/>
</dbReference>
<dbReference type="PIRSF" id="PIRSF006092">
    <property type="entry name" value="GreA_GreB"/>
    <property type="match status" value="1"/>
</dbReference>
<dbReference type="Gene3D" id="1.10.287.180">
    <property type="entry name" value="Transcription elongation factor, GreA/GreB, N-terminal domain"/>
    <property type="match status" value="1"/>
</dbReference>
<dbReference type="Proteomes" id="UP000199149">
    <property type="component" value="Unassembled WGS sequence"/>
</dbReference>
<keyword evidence="12" id="KW-0648">Protein biosynthesis</keyword>
<keyword evidence="3 8" id="KW-0805">Transcription regulation</keyword>
<protein>
    <recommendedName>
        <fullName evidence="2 8">Transcription elongation factor GreA</fullName>
    </recommendedName>
    <alternativeName>
        <fullName evidence="7 8">Transcript cleavage factor GreA</fullName>
    </alternativeName>
</protein>
<dbReference type="InterPro" id="IPR001437">
    <property type="entry name" value="Tscrpt_elong_fac_GreA/B_C"/>
</dbReference>
<dbReference type="PANTHER" id="PTHR30437:SF4">
    <property type="entry name" value="TRANSCRIPTION ELONGATION FACTOR GREA"/>
    <property type="match status" value="1"/>
</dbReference>
<keyword evidence="12" id="KW-0251">Elongation factor</keyword>
<dbReference type="RefSeq" id="WP_092908993.1">
    <property type="nucleotide sequence ID" value="NZ_FOUZ01000012.1"/>
</dbReference>
<evidence type="ECO:0000256" key="4">
    <source>
        <dbReference type="ARBA" id="ARBA00023125"/>
    </source>
</evidence>
<dbReference type="GO" id="GO:0032784">
    <property type="term" value="P:regulation of DNA-templated transcription elongation"/>
    <property type="evidence" value="ECO:0007669"/>
    <property type="project" value="UniProtKB-UniRule"/>
</dbReference>
<dbReference type="SUPFAM" id="SSF46557">
    <property type="entry name" value="GreA transcript cleavage protein, N-terminal domain"/>
    <property type="match status" value="1"/>
</dbReference>
<organism evidence="12 13">
    <name type="scientific">Algoriella xinjiangensis</name>
    <dbReference type="NCBI Taxonomy" id="684065"/>
    <lineage>
        <taxon>Bacteria</taxon>
        <taxon>Pseudomonadati</taxon>
        <taxon>Bacteroidota</taxon>
        <taxon>Flavobacteriia</taxon>
        <taxon>Flavobacteriales</taxon>
        <taxon>Weeksellaceae</taxon>
        <taxon>Algoriella</taxon>
    </lineage>
</organism>
<dbReference type="Pfam" id="PF03449">
    <property type="entry name" value="GreA_GreB_N"/>
    <property type="match status" value="1"/>
</dbReference>
<evidence type="ECO:0000256" key="7">
    <source>
        <dbReference type="ARBA" id="ARBA00030776"/>
    </source>
</evidence>
<dbReference type="NCBIfam" id="TIGR01462">
    <property type="entry name" value="greA"/>
    <property type="match status" value="1"/>
</dbReference>
<evidence type="ECO:0000259" key="11">
    <source>
        <dbReference type="Pfam" id="PF03449"/>
    </source>
</evidence>
<dbReference type="HAMAP" id="MF_00105">
    <property type="entry name" value="GreA_GreB"/>
    <property type="match status" value="1"/>
</dbReference>
<dbReference type="InterPro" id="IPR022691">
    <property type="entry name" value="Tscrpt_elong_fac_GreA/B_N"/>
</dbReference>